<sequence length="91" mass="9879">MGVIAREVIVNQPGGDTVIPQLRWNIAARMVTHKCLGDGEVQALLSDVEACGSFADKRGQRHAGRAVQRRHARHPTGIHTHARQLAARQAG</sequence>
<dbReference type="AlphaFoldDB" id="A0A2X3CXY1"/>
<accession>A0A2X3CXY1</accession>
<feature type="compositionally biased region" description="Basic residues" evidence="1">
    <location>
        <begin position="59"/>
        <end position="82"/>
    </location>
</feature>
<dbReference type="Proteomes" id="UP000250675">
    <property type="component" value="Unassembled WGS sequence"/>
</dbReference>
<dbReference type="EMBL" id="UASO01000004">
    <property type="protein sequence ID" value="SQC22462.1"/>
    <property type="molecule type" value="Genomic_DNA"/>
</dbReference>
<evidence type="ECO:0000313" key="2">
    <source>
        <dbReference type="EMBL" id="SQC22462.1"/>
    </source>
</evidence>
<feature type="region of interest" description="Disordered" evidence="1">
    <location>
        <begin position="57"/>
        <end position="91"/>
    </location>
</feature>
<evidence type="ECO:0000313" key="3">
    <source>
        <dbReference type="Proteomes" id="UP000250675"/>
    </source>
</evidence>
<reference evidence="2 3" key="1">
    <citation type="submission" date="2018-06" db="EMBL/GenBank/DDBJ databases">
        <authorList>
            <consortium name="Pathogen Informatics"/>
            <person name="Doyle S."/>
        </authorList>
    </citation>
    <scope>NUCLEOTIDE SEQUENCE [LARGE SCALE GENOMIC DNA]</scope>
    <source>
        <strain evidence="2 3">NCTC9645</strain>
    </source>
</reference>
<protein>
    <submittedName>
        <fullName evidence="2">Uncharacterized protein</fullName>
    </submittedName>
</protein>
<gene>
    <name evidence="2" type="ORF">NCTC9645_02951</name>
</gene>
<organism evidence="2 3">
    <name type="scientific">Klebsiella pneumoniae</name>
    <dbReference type="NCBI Taxonomy" id="573"/>
    <lineage>
        <taxon>Bacteria</taxon>
        <taxon>Pseudomonadati</taxon>
        <taxon>Pseudomonadota</taxon>
        <taxon>Gammaproteobacteria</taxon>
        <taxon>Enterobacterales</taxon>
        <taxon>Enterobacteriaceae</taxon>
        <taxon>Klebsiella/Raoultella group</taxon>
        <taxon>Klebsiella</taxon>
        <taxon>Klebsiella pneumoniae complex</taxon>
    </lineage>
</organism>
<name>A0A2X3CXY1_KLEPN</name>
<evidence type="ECO:0000256" key="1">
    <source>
        <dbReference type="SAM" id="MobiDB-lite"/>
    </source>
</evidence>
<proteinExistence type="predicted"/>